<gene>
    <name evidence="2" type="ORF">AVDCRST_MAG23-1467</name>
</gene>
<protein>
    <submittedName>
        <fullName evidence="2">ABC transporter, substrate-binding protein (Cluster 9, phospholipid)</fullName>
    </submittedName>
</protein>
<proteinExistence type="predicted"/>
<feature type="compositionally biased region" description="Basic and acidic residues" evidence="1">
    <location>
        <begin position="234"/>
        <end position="253"/>
    </location>
</feature>
<feature type="non-terminal residue" evidence="2">
    <location>
        <position position="316"/>
    </location>
</feature>
<feature type="compositionally biased region" description="Basic residues" evidence="1">
    <location>
        <begin position="254"/>
        <end position="263"/>
    </location>
</feature>
<feature type="non-terminal residue" evidence="2">
    <location>
        <position position="1"/>
    </location>
</feature>
<feature type="compositionally biased region" description="Basic and acidic residues" evidence="1">
    <location>
        <begin position="190"/>
        <end position="206"/>
    </location>
</feature>
<feature type="compositionally biased region" description="Basic residues" evidence="1">
    <location>
        <begin position="7"/>
        <end position="24"/>
    </location>
</feature>
<reference evidence="2" key="1">
    <citation type="submission" date="2020-02" db="EMBL/GenBank/DDBJ databases">
        <authorList>
            <person name="Meier V. D."/>
        </authorList>
    </citation>
    <scope>NUCLEOTIDE SEQUENCE</scope>
    <source>
        <strain evidence="2">AVDCRST_MAG23</strain>
    </source>
</reference>
<feature type="compositionally biased region" description="Basic and acidic residues" evidence="1">
    <location>
        <begin position="152"/>
        <end position="171"/>
    </location>
</feature>
<sequence>GDPFQPHSRRRRRARHDRSRARLHHLAEPGVGRGEQAVRHLLPPGGRRSRARLRGELLGRSRRHGPADRAGAQDARVRARPHRGPHRHADPSGNDGHHRGRGLYRRVSDPARRRRPWRLPDHAGGPLWRAGDPGQARRLRPTPQQRSGVAEPRLHPDRAADRAPLRSQPEHHFRHPRKCGNDEPEPGRPLARDRRDAGRGADRDPAGGRGRRSLQPGRGHRRPAAERGGPPGHPRSEEHDPVRRAEHGESERRDRRRPARRPGAHQADHSRSRPAGARPARDHRVAPLGHRAPRPRRRAVDPAGAEASRLRGTEKM</sequence>
<dbReference type="AlphaFoldDB" id="A0A6J4U0S2"/>
<organism evidence="2">
    <name type="scientific">uncultured Sphingosinicella sp</name>
    <dbReference type="NCBI Taxonomy" id="478748"/>
    <lineage>
        <taxon>Bacteria</taxon>
        <taxon>Pseudomonadati</taxon>
        <taxon>Pseudomonadota</taxon>
        <taxon>Alphaproteobacteria</taxon>
        <taxon>Sphingomonadales</taxon>
        <taxon>Sphingosinicellaceae</taxon>
        <taxon>Sphingosinicella</taxon>
        <taxon>environmental samples</taxon>
    </lineage>
</organism>
<accession>A0A6J4U0S2</accession>
<feature type="region of interest" description="Disordered" evidence="1">
    <location>
        <begin position="1"/>
        <end position="316"/>
    </location>
</feature>
<evidence type="ECO:0000256" key="1">
    <source>
        <dbReference type="SAM" id="MobiDB-lite"/>
    </source>
</evidence>
<evidence type="ECO:0000313" key="2">
    <source>
        <dbReference type="EMBL" id="CAA9536921.1"/>
    </source>
</evidence>
<dbReference type="EMBL" id="CADCWD010000056">
    <property type="protein sequence ID" value="CAA9536921.1"/>
    <property type="molecule type" value="Genomic_DNA"/>
</dbReference>
<name>A0A6J4U0S2_9SPHN</name>